<dbReference type="EMBL" id="CAMKVN010000107">
    <property type="protein sequence ID" value="CAI2163713.1"/>
    <property type="molecule type" value="Genomic_DNA"/>
</dbReference>
<reference evidence="1" key="1">
    <citation type="submission" date="2022-08" db="EMBL/GenBank/DDBJ databases">
        <authorList>
            <person name="Kallberg Y."/>
            <person name="Tangrot J."/>
            <person name="Rosling A."/>
        </authorList>
    </citation>
    <scope>NUCLEOTIDE SEQUENCE</scope>
    <source>
        <strain evidence="1">Wild A</strain>
    </source>
</reference>
<protein>
    <submittedName>
        <fullName evidence="1">16599_t:CDS:1</fullName>
    </submittedName>
</protein>
<gene>
    <name evidence="1" type="ORF">FWILDA_LOCUS1207</name>
</gene>
<evidence type="ECO:0000313" key="2">
    <source>
        <dbReference type="Proteomes" id="UP001153678"/>
    </source>
</evidence>
<proteinExistence type="predicted"/>
<dbReference type="AlphaFoldDB" id="A0A9W4WU40"/>
<evidence type="ECO:0000313" key="1">
    <source>
        <dbReference type="EMBL" id="CAI2163713.1"/>
    </source>
</evidence>
<dbReference type="Proteomes" id="UP001153678">
    <property type="component" value="Unassembled WGS sequence"/>
</dbReference>
<organism evidence="1 2">
    <name type="scientific">Funneliformis geosporum</name>
    <dbReference type="NCBI Taxonomy" id="1117311"/>
    <lineage>
        <taxon>Eukaryota</taxon>
        <taxon>Fungi</taxon>
        <taxon>Fungi incertae sedis</taxon>
        <taxon>Mucoromycota</taxon>
        <taxon>Glomeromycotina</taxon>
        <taxon>Glomeromycetes</taxon>
        <taxon>Glomerales</taxon>
        <taxon>Glomeraceae</taxon>
        <taxon>Funneliformis</taxon>
    </lineage>
</organism>
<comment type="caution">
    <text evidence="1">The sequence shown here is derived from an EMBL/GenBank/DDBJ whole genome shotgun (WGS) entry which is preliminary data.</text>
</comment>
<accession>A0A9W4WU40</accession>
<sequence length="76" mass="8855">MWPQCLISSCDEVLAQCRTYFSPNVIEKYVVAFKLDAEDDNPHYQNGKPKVYQEKYETAKDGWPKSCMKEGVFISR</sequence>
<keyword evidence="2" id="KW-1185">Reference proteome</keyword>
<name>A0A9W4WU40_9GLOM</name>